<gene>
    <name evidence="1" type="ORF">PALFYP105_02181</name>
</gene>
<sequence length="79" mass="9476">MPRTADIHAAFVAAIELNPKGYRYLSTDSFIEKLREFNWHYTREDANAWIERYQKDFADKTTDGSDNRYWILRNMGRVQ</sequence>
<organism evidence="1">
    <name type="scientific">Enterobacter agglomerans</name>
    <name type="common">Erwinia herbicola</name>
    <name type="synonym">Pantoea agglomerans</name>
    <dbReference type="NCBI Taxonomy" id="549"/>
    <lineage>
        <taxon>Bacteria</taxon>
        <taxon>Pseudomonadati</taxon>
        <taxon>Pseudomonadota</taxon>
        <taxon>Gammaproteobacteria</taxon>
        <taxon>Enterobacterales</taxon>
        <taxon>Erwiniaceae</taxon>
        <taxon>Pantoea</taxon>
        <taxon>Pantoea agglomerans group</taxon>
    </lineage>
</organism>
<proteinExistence type="predicted"/>
<protein>
    <recommendedName>
        <fullName evidence="2">DNA polymerase V</fullName>
    </recommendedName>
</protein>
<evidence type="ECO:0008006" key="2">
    <source>
        <dbReference type="Google" id="ProtNLM"/>
    </source>
</evidence>
<reference evidence="1" key="1">
    <citation type="submission" date="2019-11" db="EMBL/GenBank/DDBJ databases">
        <authorList>
            <person name="Feng L."/>
        </authorList>
    </citation>
    <scope>NUCLEOTIDE SEQUENCE</scope>
    <source>
        <strain evidence="1">PagglomeransLFYP105</strain>
    </source>
</reference>
<evidence type="ECO:0000313" key="1">
    <source>
        <dbReference type="EMBL" id="VYT66327.1"/>
    </source>
</evidence>
<name>A0A6N2YJJ6_ENTAG</name>
<dbReference type="EMBL" id="CACRUS010000002">
    <property type="protein sequence ID" value="VYT66327.1"/>
    <property type="molecule type" value="Genomic_DNA"/>
</dbReference>
<accession>A0A6N2YJJ6</accession>
<dbReference type="AlphaFoldDB" id="A0A6N2YJJ6"/>